<dbReference type="RefSeq" id="WP_252466114.1">
    <property type="nucleotide sequence ID" value="NZ_JALBWM010000031.1"/>
</dbReference>
<proteinExistence type="predicted"/>
<dbReference type="Proteomes" id="UP001139028">
    <property type="component" value="Unassembled WGS sequence"/>
</dbReference>
<organism evidence="1 2">
    <name type="scientific">Microbulbifer okhotskensis</name>
    <dbReference type="NCBI Taxonomy" id="2926617"/>
    <lineage>
        <taxon>Bacteria</taxon>
        <taxon>Pseudomonadati</taxon>
        <taxon>Pseudomonadota</taxon>
        <taxon>Gammaproteobacteria</taxon>
        <taxon>Cellvibrionales</taxon>
        <taxon>Microbulbiferaceae</taxon>
        <taxon>Microbulbifer</taxon>
    </lineage>
</organism>
<comment type="caution">
    <text evidence="1">The sequence shown here is derived from an EMBL/GenBank/DDBJ whole genome shotgun (WGS) entry which is preliminary data.</text>
</comment>
<accession>A0A9X2ELQ8</accession>
<dbReference type="AlphaFoldDB" id="A0A9X2ELQ8"/>
<keyword evidence="2" id="KW-1185">Reference proteome</keyword>
<protein>
    <submittedName>
        <fullName evidence="1">Uncharacterized protein</fullName>
    </submittedName>
</protein>
<evidence type="ECO:0000313" key="2">
    <source>
        <dbReference type="Proteomes" id="UP001139028"/>
    </source>
</evidence>
<reference evidence="1" key="1">
    <citation type="journal article" date="2022" name="Arch. Microbiol.">
        <title>Microbulbifer okhotskensis sp. nov., isolated from a deep bottom sediment of the Okhotsk Sea.</title>
        <authorList>
            <person name="Romanenko L."/>
            <person name="Kurilenko V."/>
            <person name="Otstavnykh N."/>
            <person name="Velansky P."/>
            <person name="Isaeva M."/>
            <person name="Mikhailov V."/>
        </authorList>
    </citation>
    <scope>NUCLEOTIDE SEQUENCE</scope>
    <source>
        <strain evidence="1">OS29</strain>
    </source>
</reference>
<evidence type="ECO:0000313" key="1">
    <source>
        <dbReference type="EMBL" id="MCO1334547.1"/>
    </source>
</evidence>
<name>A0A9X2ELQ8_9GAMM</name>
<sequence>MGFLKSIFITATGFLLAAFHLGVSAEPLLKVSKRPDGSALYWALEQPSTNGKYGLFLIAQGSGCLPAVKILPSNRQKSWRQDMLF</sequence>
<gene>
    <name evidence="1" type="ORF">MO867_09370</name>
</gene>
<dbReference type="EMBL" id="JALBWM010000031">
    <property type="protein sequence ID" value="MCO1334547.1"/>
    <property type="molecule type" value="Genomic_DNA"/>
</dbReference>